<dbReference type="EMBL" id="DF237522">
    <property type="protein sequence ID" value="GAQ89882.1"/>
    <property type="molecule type" value="Genomic_DNA"/>
</dbReference>
<evidence type="ECO:0000256" key="2">
    <source>
        <dbReference type="ARBA" id="ARBA00023284"/>
    </source>
</evidence>
<dbReference type="FunFam" id="3.40.30.10:FF:000245">
    <property type="entry name" value="Thioredoxin"/>
    <property type="match status" value="1"/>
</dbReference>
<dbReference type="STRING" id="105231.A0A0U9HLB8"/>
<proteinExistence type="predicted"/>
<name>A0A0U9HLB8_KLENI</name>
<dbReference type="PROSITE" id="PS51352">
    <property type="entry name" value="THIOREDOXIN_2"/>
    <property type="match status" value="1"/>
</dbReference>
<organism evidence="4 5">
    <name type="scientific">Klebsormidium nitens</name>
    <name type="common">Green alga</name>
    <name type="synonym">Ulothrix nitens</name>
    <dbReference type="NCBI Taxonomy" id="105231"/>
    <lineage>
        <taxon>Eukaryota</taxon>
        <taxon>Viridiplantae</taxon>
        <taxon>Streptophyta</taxon>
        <taxon>Klebsormidiophyceae</taxon>
        <taxon>Klebsormidiales</taxon>
        <taxon>Klebsormidiaceae</taxon>
        <taxon>Klebsormidium</taxon>
    </lineage>
</organism>
<dbReference type="PANTHER" id="PTHR46115">
    <property type="entry name" value="THIOREDOXIN-LIKE PROTEIN 1"/>
    <property type="match status" value="1"/>
</dbReference>
<dbReference type="CDD" id="cd02947">
    <property type="entry name" value="TRX_family"/>
    <property type="match status" value="1"/>
</dbReference>
<dbReference type="SUPFAM" id="SSF52833">
    <property type="entry name" value="Thioredoxin-like"/>
    <property type="match status" value="1"/>
</dbReference>
<feature type="domain" description="Thioredoxin" evidence="3">
    <location>
        <begin position="1"/>
        <end position="119"/>
    </location>
</feature>
<dbReference type="InterPro" id="IPR013766">
    <property type="entry name" value="Thioredoxin_domain"/>
</dbReference>
<evidence type="ECO:0000313" key="5">
    <source>
        <dbReference type="Proteomes" id="UP000054558"/>
    </source>
</evidence>
<keyword evidence="2" id="KW-0676">Redox-active center</keyword>
<keyword evidence="5" id="KW-1185">Reference proteome</keyword>
<reference evidence="4 5" key="1">
    <citation type="journal article" date="2014" name="Nat. Commun.">
        <title>Klebsormidium flaccidum genome reveals primary factors for plant terrestrial adaptation.</title>
        <authorList>
            <person name="Hori K."/>
            <person name="Maruyama F."/>
            <person name="Fujisawa T."/>
            <person name="Togashi T."/>
            <person name="Yamamoto N."/>
            <person name="Seo M."/>
            <person name="Sato S."/>
            <person name="Yamada T."/>
            <person name="Mori H."/>
            <person name="Tajima N."/>
            <person name="Moriyama T."/>
            <person name="Ikeuchi M."/>
            <person name="Watanabe M."/>
            <person name="Wada H."/>
            <person name="Kobayashi K."/>
            <person name="Saito M."/>
            <person name="Masuda T."/>
            <person name="Sasaki-Sekimoto Y."/>
            <person name="Mashiguchi K."/>
            <person name="Awai K."/>
            <person name="Shimojima M."/>
            <person name="Masuda S."/>
            <person name="Iwai M."/>
            <person name="Nobusawa T."/>
            <person name="Narise T."/>
            <person name="Kondo S."/>
            <person name="Saito H."/>
            <person name="Sato R."/>
            <person name="Murakawa M."/>
            <person name="Ihara Y."/>
            <person name="Oshima-Yamada Y."/>
            <person name="Ohtaka K."/>
            <person name="Satoh M."/>
            <person name="Sonobe K."/>
            <person name="Ishii M."/>
            <person name="Ohtani R."/>
            <person name="Kanamori-Sato M."/>
            <person name="Honoki R."/>
            <person name="Miyazaki D."/>
            <person name="Mochizuki H."/>
            <person name="Umetsu J."/>
            <person name="Higashi K."/>
            <person name="Shibata D."/>
            <person name="Kamiya Y."/>
            <person name="Sato N."/>
            <person name="Nakamura Y."/>
            <person name="Tabata S."/>
            <person name="Ida S."/>
            <person name="Kurokawa K."/>
            <person name="Ohta H."/>
        </authorList>
    </citation>
    <scope>NUCLEOTIDE SEQUENCE [LARGE SCALE GENOMIC DNA]</scope>
    <source>
        <strain evidence="4 5">NIES-2285</strain>
    </source>
</reference>
<dbReference type="GO" id="GO:0005829">
    <property type="term" value="C:cytosol"/>
    <property type="evidence" value="ECO:0000318"/>
    <property type="project" value="GO_Central"/>
</dbReference>
<evidence type="ECO:0000256" key="1">
    <source>
        <dbReference type="ARBA" id="ARBA00023157"/>
    </source>
</evidence>
<dbReference type="GO" id="GO:0015035">
    <property type="term" value="F:protein-disulfide reductase activity"/>
    <property type="evidence" value="ECO:0000318"/>
    <property type="project" value="GO_Central"/>
</dbReference>
<evidence type="ECO:0000313" key="4">
    <source>
        <dbReference type="EMBL" id="GAQ89882.1"/>
    </source>
</evidence>
<dbReference type="OMA" id="SATWCAN"/>
<accession>A0A0U9HLB8</accession>
<keyword evidence="1" id="KW-1015">Disulfide bond</keyword>
<dbReference type="Gene3D" id="3.40.30.10">
    <property type="entry name" value="Glutaredoxin"/>
    <property type="match status" value="1"/>
</dbReference>
<dbReference type="PRINTS" id="PR00421">
    <property type="entry name" value="THIOREDOXIN"/>
</dbReference>
<evidence type="ECO:0000259" key="3">
    <source>
        <dbReference type="PROSITE" id="PS51352"/>
    </source>
</evidence>
<dbReference type="Proteomes" id="UP000054558">
    <property type="component" value="Unassembled WGS sequence"/>
</dbReference>
<sequence>MGASPADDLPVIHVKSKAEWDKFRFESGSELFFVDFWATWCSPCRVMSPVFVQLANQHPKIKFLKVDIDELQDVALQENIMSVPTFRAYQGGRAVDEFVGANKQHLEAFVVAHVQTVTA</sequence>
<dbReference type="AlphaFoldDB" id="A0A0U9HLB8"/>
<dbReference type="OrthoDB" id="10263751at2759"/>
<dbReference type="InterPro" id="IPR036249">
    <property type="entry name" value="Thioredoxin-like_sf"/>
</dbReference>
<gene>
    <name evidence="4" type="ORF">KFL_005730030</name>
</gene>
<protein>
    <recommendedName>
        <fullName evidence="3">Thioredoxin domain-containing protein</fullName>
    </recommendedName>
</protein>
<dbReference type="Pfam" id="PF00085">
    <property type="entry name" value="Thioredoxin"/>
    <property type="match status" value="1"/>
</dbReference>